<dbReference type="OrthoDB" id="6445716at2"/>
<feature type="region of interest" description="Disordered" evidence="1">
    <location>
        <begin position="71"/>
        <end position="119"/>
    </location>
</feature>
<evidence type="ECO:0000313" key="3">
    <source>
        <dbReference type="EMBL" id="PHM73069.1"/>
    </source>
</evidence>
<dbReference type="Proteomes" id="UP000221101">
    <property type="component" value="Unassembled WGS sequence"/>
</dbReference>
<feature type="chain" id="PRO_5012157914" evidence="2">
    <location>
        <begin position="22"/>
        <end position="119"/>
    </location>
</feature>
<dbReference type="AlphaFoldDB" id="A0A2D0LBI9"/>
<dbReference type="InterPro" id="IPR009468">
    <property type="entry name" value="DUF1090"/>
</dbReference>
<comment type="caution">
    <text evidence="3">The sequence shown here is derived from an EMBL/GenBank/DDBJ whole genome shotgun (WGS) entry which is preliminary data.</text>
</comment>
<proteinExistence type="predicted"/>
<evidence type="ECO:0000313" key="4">
    <source>
        <dbReference type="Proteomes" id="UP000221101"/>
    </source>
</evidence>
<gene>
    <name evidence="3" type="ORF">Xkoz_02166</name>
</gene>
<evidence type="ECO:0000256" key="2">
    <source>
        <dbReference type="SAM" id="SignalP"/>
    </source>
</evidence>
<evidence type="ECO:0000256" key="1">
    <source>
        <dbReference type="SAM" id="MobiDB-lite"/>
    </source>
</evidence>
<accession>A0A2D0LBI9</accession>
<keyword evidence="4" id="KW-1185">Reference proteome</keyword>
<feature type="signal peptide" evidence="2">
    <location>
        <begin position="1"/>
        <end position="21"/>
    </location>
</feature>
<organism evidence="3 4">
    <name type="scientific">Xenorhabdus kozodoii</name>
    <dbReference type="NCBI Taxonomy" id="351676"/>
    <lineage>
        <taxon>Bacteria</taxon>
        <taxon>Pseudomonadati</taxon>
        <taxon>Pseudomonadota</taxon>
        <taxon>Gammaproteobacteria</taxon>
        <taxon>Enterobacterales</taxon>
        <taxon>Morganellaceae</taxon>
        <taxon>Xenorhabdus</taxon>
    </lineage>
</organism>
<reference evidence="3 4" key="1">
    <citation type="journal article" date="2017" name="Nat. Microbiol.">
        <title>Natural product diversity associated with the nematode symbionts Photorhabdus and Xenorhabdus.</title>
        <authorList>
            <person name="Tobias N.J."/>
            <person name="Wolff H."/>
            <person name="Djahanschiri B."/>
            <person name="Grundmann F."/>
            <person name="Kronenwerth M."/>
            <person name="Shi Y.M."/>
            <person name="Simonyi S."/>
            <person name="Grun P."/>
            <person name="Shapiro-Ilan D."/>
            <person name="Pidot S.J."/>
            <person name="Stinear T.P."/>
            <person name="Ebersberger I."/>
            <person name="Bode H.B."/>
        </authorList>
    </citation>
    <scope>NUCLEOTIDE SEQUENCE [LARGE SCALE GENOMIC DNA]</scope>
    <source>
        <strain evidence="3 4">DSM 17907</strain>
    </source>
</reference>
<dbReference type="EMBL" id="NJCX01000014">
    <property type="protein sequence ID" value="PHM73069.1"/>
    <property type="molecule type" value="Genomic_DNA"/>
</dbReference>
<name>A0A2D0LBI9_9GAMM</name>
<keyword evidence="2" id="KW-0732">Signal</keyword>
<protein>
    <submittedName>
        <fullName evidence="3">Uncharacterized protein</fullName>
    </submittedName>
</protein>
<dbReference type="Pfam" id="PF06476">
    <property type="entry name" value="DUF1090"/>
    <property type="match status" value="1"/>
</dbReference>
<sequence>MMSKTVIFSVLIVFSVSSAYATQSKTGCEIKQKTLEKQLQYAQADNDERLIKGLTRSLEYTKTTCALEKRLQDQNNKSETVKDNIKNNVKGNLADKNGSPSLQPPKSKKIDIRKNHKKK</sequence>